<evidence type="ECO:0000313" key="3">
    <source>
        <dbReference type="EMBL" id="CBI07470.1"/>
    </source>
</evidence>
<name>E6QJQ3_9ZZZZ</name>
<dbReference type="Pfam" id="PF13505">
    <property type="entry name" value="OMP_b-brl"/>
    <property type="match status" value="1"/>
</dbReference>
<gene>
    <name evidence="3" type="ORF">CARN6_0806</name>
</gene>
<reference evidence="3" key="1">
    <citation type="submission" date="2009-10" db="EMBL/GenBank/DDBJ databases">
        <title>Diversity of trophic interactions inside an arsenic-rich microbial ecosystem.</title>
        <authorList>
            <person name="Bertin P.N."/>
            <person name="Heinrich-Salmeron A."/>
            <person name="Pelletier E."/>
            <person name="Goulhen-Chollet F."/>
            <person name="Arsene-Ploetze F."/>
            <person name="Gallien S."/>
            <person name="Calteau A."/>
            <person name="Vallenet D."/>
            <person name="Casiot C."/>
            <person name="Chane-Woon-Ming B."/>
            <person name="Giloteaux L."/>
            <person name="Barakat M."/>
            <person name="Bonnefoy V."/>
            <person name="Bruneel O."/>
            <person name="Chandler M."/>
            <person name="Cleiss J."/>
            <person name="Duran R."/>
            <person name="Elbaz-Poulichet F."/>
            <person name="Fonknechten N."/>
            <person name="Lauga B."/>
            <person name="Mornico D."/>
            <person name="Ortet P."/>
            <person name="Schaeffer C."/>
            <person name="Siguier P."/>
            <person name="Alexander Thil Smith A."/>
            <person name="Van Dorsselaer A."/>
            <person name="Weissenbach J."/>
            <person name="Medigue C."/>
            <person name="Le Paslier D."/>
        </authorList>
    </citation>
    <scope>NUCLEOTIDE SEQUENCE</scope>
</reference>
<organism evidence="3">
    <name type="scientific">mine drainage metagenome</name>
    <dbReference type="NCBI Taxonomy" id="410659"/>
    <lineage>
        <taxon>unclassified sequences</taxon>
        <taxon>metagenomes</taxon>
        <taxon>ecological metagenomes</taxon>
    </lineage>
</organism>
<protein>
    <recommendedName>
        <fullName evidence="2">Outer membrane protein beta-barrel domain-containing protein</fullName>
    </recommendedName>
</protein>
<sequence>MRSKRVFAVLFFLSTLPVFGQVAPTLKVTGIPLGVGGGLSDYSLDYGPGRRMEGFSAWADYSIFHGLGIEAEGTTILLNKPASLTRMRQDTIKGGLIYRSRPFWKIRPYVKGLIGIGSIDFPSNNPLYTHDTYLVEALGGGVEYPVWNTLYVRGDYEYQIWNQYQGPRALNPNGFTIGATYYFRKTHGHS</sequence>
<evidence type="ECO:0000256" key="1">
    <source>
        <dbReference type="ARBA" id="ARBA00022729"/>
    </source>
</evidence>
<dbReference type="EMBL" id="CABQ01000091">
    <property type="protein sequence ID" value="CBI07470.1"/>
    <property type="molecule type" value="Genomic_DNA"/>
</dbReference>
<feature type="domain" description="Outer membrane protein beta-barrel" evidence="2">
    <location>
        <begin position="33"/>
        <end position="183"/>
    </location>
</feature>
<dbReference type="InterPro" id="IPR011250">
    <property type="entry name" value="OMP/PagP_B-barrel"/>
</dbReference>
<proteinExistence type="predicted"/>
<accession>E6QJQ3</accession>
<dbReference type="InterPro" id="IPR027385">
    <property type="entry name" value="Beta-barrel_OMP"/>
</dbReference>
<evidence type="ECO:0000259" key="2">
    <source>
        <dbReference type="Pfam" id="PF13505"/>
    </source>
</evidence>
<dbReference type="SUPFAM" id="SSF56925">
    <property type="entry name" value="OMPA-like"/>
    <property type="match status" value="1"/>
</dbReference>
<comment type="caution">
    <text evidence="3">The sequence shown here is derived from an EMBL/GenBank/DDBJ whole genome shotgun (WGS) entry which is preliminary data.</text>
</comment>
<dbReference type="Gene3D" id="2.40.160.20">
    <property type="match status" value="1"/>
</dbReference>
<dbReference type="AlphaFoldDB" id="E6QJQ3"/>
<keyword evidence="1" id="KW-0732">Signal</keyword>